<dbReference type="EMBL" id="PKSL01000287">
    <property type="protein sequence ID" value="POV96709.1"/>
    <property type="molecule type" value="Genomic_DNA"/>
</dbReference>
<dbReference type="VEuPathDB" id="FungiDB:PSHT_13157"/>
<feature type="compositionally biased region" description="Polar residues" evidence="1">
    <location>
        <begin position="70"/>
        <end position="81"/>
    </location>
</feature>
<feature type="compositionally biased region" description="Low complexity" evidence="1">
    <location>
        <begin position="15"/>
        <end position="25"/>
    </location>
</feature>
<comment type="caution">
    <text evidence="2">The sequence shown here is derived from an EMBL/GenBank/DDBJ whole genome shotgun (WGS) entry which is preliminary data.</text>
</comment>
<evidence type="ECO:0000313" key="2">
    <source>
        <dbReference type="EMBL" id="POV96709.1"/>
    </source>
</evidence>
<evidence type="ECO:0000313" key="3">
    <source>
        <dbReference type="Proteomes" id="UP000239156"/>
    </source>
</evidence>
<accession>A0A2S4UHG0</accession>
<gene>
    <name evidence="2" type="ORF">PSTT_15490</name>
</gene>
<protein>
    <submittedName>
        <fullName evidence="2">Uncharacterized protein</fullName>
    </submittedName>
</protein>
<feature type="non-terminal residue" evidence="2">
    <location>
        <position position="1"/>
    </location>
</feature>
<proteinExistence type="predicted"/>
<feature type="region of interest" description="Disordered" evidence="1">
    <location>
        <begin position="1"/>
        <end position="81"/>
    </location>
</feature>
<dbReference type="VEuPathDB" id="FungiDB:PSTT_15490"/>
<feature type="compositionally biased region" description="Polar residues" evidence="1">
    <location>
        <begin position="42"/>
        <end position="57"/>
    </location>
</feature>
<feature type="compositionally biased region" description="Pro residues" evidence="1">
    <location>
        <begin position="1"/>
        <end position="14"/>
    </location>
</feature>
<evidence type="ECO:0000256" key="1">
    <source>
        <dbReference type="SAM" id="MobiDB-lite"/>
    </source>
</evidence>
<sequence length="153" mass="17688">VNPAPSPRQTPSRPPSRQSTRITTPVQTNPDFVRPSQDSRKSLSQCNPPSRNPTNQNSEDKSDDEDKPQSPVSHPSTQVSQSMNLYLFSRRGFLATIPALITCFKNFTIKRKKKLRLLPKQRHQRPPLRKRKSKEASDLYINSISFRTRWRHL</sequence>
<dbReference type="Proteomes" id="UP000239156">
    <property type="component" value="Unassembled WGS sequence"/>
</dbReference>
<keyword evidence="3" id="KW-1185">Reference proteome</keyword>
<organism evidence="2 3">
    <name type="scientific">Puccinia striiformis</name>
    <dbReference type="NCBI Taxonomy" id="27350"/>
    <lineage>
        <taxon>Eukaryota</taxon>
        <taxon>Fungi</taxon>
        <taxon>Dikarya</taxon>
        <taxon>Basidiomycota</taxon>
        <taxon>Pucciniomycotina</taxon>
        <taxon>Pucciniomycetes</taxon>
        <taxon>Pucciniales</taxon>
        <taxon>Pucciniaceae</taxon>
        <taxon>Puccinia</taxon>
    </lineage>
</organism>
<reference evidence="2" key="1">
    <citation type="submission" date="2017-12" db="EMBL/GenBank/DDBJ databases">
        <title>Gene loss provides genomic basis for host adaptation in cereal stripe rust fungi.</title>
        <authorList>
            <person name="Xia C."/>
        </authorList>
    </citation>
    <scope>NUCLEOTIDE SEQUENCE [LARGE SCALE GENOMIC DNA]</scope>
    <source>
        <strain evidence="2">93-210</strain>
    </source>
</reference>
<name>A0A2S4UHG0_9BASI</name>